<protein>
    <submittedName>
        <fullName evidence="1">Uncharacterized protein</fullName>
    </submittedName>
</protein>
<evidence type="ECO:0000313" key="1">
    <source>
        <dbReference type="EMBL" id="KAJ7994159.1"/>
    </source>
</evidence>
<sequence>MATVKMISKYNFNALSMDGCNLHKLKVYWELRATGYRLVRIDSGYYWSYLGSDKRGRMKCDDEFGAPVHLGGAVRKMAGRGSLAKVTNKGKSPKACTGGTTHHSYKRGISGNF</sequence>
<proteinExistence type="predicted"/>
<evidence type="ECO:0000313" key="2">
    <source>
        <dbReference type="Proteomes" id="UP001157502"/>
    </source>
</evidence>
<organism evidence="1 2">
    <name type="scientific">Dallia pectoralis</name>
    <name type="common">Alaska blackfish</name>
    <dbReference type="NCBI Taxonomy" id="75939"/>
    <lineage>
        <taxon>Eukaryota</taxon>
        <taxon>Metazoa</taxon>
        <taxon>Chordata</taxon>
        <taxon>Craniata</taxon>
        <taxon>Vertebrata</taxon>
        <taxon>Euteleostomi</taxon>
        <taxon>Actinopterygii</taxon>
        <taxon>Neopterygii</taxon>
        <taxon>Teleostei</taxon>
        <taxon>Protacanthopterygii</taxon>
        <taxon>Esociformes</taxon>
        <taxon>Umbridae</taxon>
        <taxon>Dallia</taxon>
    </lineage>
</organism>
<gene>
    <name evidence="1" type="ORF">DPEC_G00263020</name>
</gene>
<reference evidence="1" key="1">
    <citation type="submission" date="2021-05" db="EMBL/GenBank/DDBJ databases">
        <authorList>
            <person name="Pan Q."/>
            <person name="Jouanno E."/>
            <person name="Zahm M."/>
            <person name="Klopp C."/>
            <person name="Cabau C."/>
            <person name="Louis A."/>
            <person name="Berthelot C."/>
            <person name="Parey E."/>
            <person name="Roest Crollius H."/>
            <person name="Montfort J."/>
            <person name="Robinson-Rechavi M."/>
            <person name="Bouchez O."/>
            <person name="Lampietro C."/>
            <person name="Lopez Roques C."/>
            <person name="Donnadieu C."/>
            <person name="Postlethwait J."/>
            <person name="Bobe J."/>
            <person name="Dillon D."/>
            <person name="Chandos A."/>
            <person name="von Hippel F."/>
            <person name="Guiguen Y."/>
        </authorList>
    </citation>
    <scope>NUCLEOTIDE SEQUENCE</scope>
    <source>
        <strain evidence="1">YG-Jan2019</strain>
    </source>
</reference>
<dbReference type="Proteomes" id="UP001157502">
    <property type="component" value="Chromosome 23"/>
</dbReference>
<dbReference type="EMBL" id="CM055750">
    <property type="protein sequence ID" value="KAJ7994159.1"/>
    <property type="molecule type" value="Genomic_DNA"/>
</dbReference>
<keyword evidence="2" id="KW-1185">Reference proteome</keyword>
<comment type="caution">
    <text evidence="1">The sequence shown here is derived from an EMBL/GenBank/DDBJ whole genome shotgun (WGS) entry which is preliminary data.</text>
</comment>
<accession>A0ACC2FRY2</accession>
<name>A0ACC2FRY2_DALPE</name>